<gene>
    <name evidence="3" type="ORF">ACFFIA_40035</name>
</gene>
<feature type="compositionally biased region" description="Basic and acidic residues" evidence="1">
    <location>
        <begin position="329"/>
        <end position="357"/>
    </location>
</feature>
<feature type="compositionally biased region" description="Low complexity" evidence="1">
    <location>
        <begin position="208"/>
        <end position="223"/>
    </location>
</feature>
<reference evidence="3 4" key="1">
    <citation type="submission" date="2024-09" db="EMBL/GenBank/DDBJ databases">
        <authorList>
            <person name="Sun Q."/>
            <person name="Mori K."/>
        </authorList>
    </citation>
    <scope>NUCLEOTIDE SEQUENCE [LARGE SCALE GENOMIC DNA]</scope>
    <source>
        <strain evidence="3 4">TBRC 3947</strain>
    </source>
</reference>
<sequence length="694" mass="73382">MTAQPGERMLSWLDEDDPNRGVTPFEPVEAAIELAPTDDTSAPKKKSRREKPPKPPKPQRERRWRRDRSASEEPVPDEVRLVEWAASLNQTPLPEWGTPPGDEPPAAPSGPAAATGWDQATAGAPAGLAAARGERNGRPERRTVPRPQRDGAAGERVPQAPPSAARPVPAPRRPADDAPPAPPRAVPAPADAWQDGTGPATRADWFTPRDSAPGDADSPDAVSYDGPGYDPEPYAAGAPDAVSYAPAPEAYDAAPGGPAPHGAALCGTGRHDPGRDGARDTNPQDARPENGWNEERPRDTASEAPARPDWLVSPVPASDDRWTTTPTRDANERPEWAVSPGDRRSAGPGRDANERPARAGAPRDGWVTTPAREPAPDGGRTLTPPVRDRGRPEWVTPPAEAPVDEWSGPPRESDPPEAWPAPLDITPDDDLAEPRGKGGRPPRGPRGGPGRPAGRRRRPLLVLAVALTGAIMGVAVFAVATMYRQVVDGDGLSHTIAAPVNGRSEAELELASGAAAVTVRSTDLGDDLFQVTTPDDDEAVPRATIQGNRVTVRMTSSDGEGATAVEVRLNTRVTWQLVFSGGADRQTVDLSGGKLSGLEMPAGATRLELTLPKPEGTVPIRLGGGLDELLLHAPAGVHTRVKAVKGATNVTLDRLNRSRVAPDTTFTPNGWDQAKARYDVTAAQGVGTLKLDRR</sequence>
<comment type="caution">
    <text evidence="3">The sequence shown here is derived from an EMBL/GenBank/DDBJ whole genome shotgun (WGS) entry which is preliminary data.</text>
</comment>
<keyword evidence="2" id="KW-1133">Transmembrane helix</keyword>
<dbReference type="EMBL" id="JBHLUH010000091">
    <property type="protein sequence ID" value="MFC0533810.1"/>
    <property type="molecule type" value="Genomic_DNA"/>
</dbReference>
<name>A0ABV6MGF0_9ACTN</name>
<keyword evidence="2" id="KW-0812">Transmembrane</keyword>
<feature type="compositionally biased region" description="Pro residues" evidence="1">
    <location>
        <begin position="168"/>
        <end position="186"/>
    </location>
</feature>
<evidence type="ECO:0008006" key="5">
    <source>
        <dbReference type="Google" id="ProtNLM"/>
    </source>
</evidence>
<dbReference type="RefSeq" id="WP_377261887.1">
    <property type="nucleotide sequence ID" value="NZ_JBHLUH010000091.1"/>
</dbReference>
<feature type="compositionally biased region" description="Basic and acidic residues" evidence="1">
    <location>
        <begin position="269"/>
        <end position="279"/>
    </location>
</feature>
<keyword evidence="2" id="KW-0472">Membrane</keyword>
<feature type="transmembrane region" description="Helical" evidence="2">
    <location>
        <begin position="460"/>
        <end position="483"/>
    </location>
</feature>
<feature type="compositionally biased region" description="Basic and acidic residues" evidence="1">
    <location>
        <begin position="132"/>
        <end position="153"/>
    </location>
</feature>
<evidence type="ECO:0000256" key="2">
    <source>
        <dbReference type="SAM" id="Phobius"/>
    </source>
</evidence>
<feature type="compositionally biased region" description="Basic and acidic residues" evidence="1">
    <location>
        <begin position="50"/>
        <end position="61"/>
    </location>
</feature>
<feature type="compositionally biased region" description="Basic and acidic residues" evidence="1">
    <location>
        <begin position="67"/>
        <end position="81"/>
    </location>
</feature>
<evidence type="ECO:0000313" key="4">
    <source>
        <dbReference type="Proteomes" id="UP001589867"/>
    </source>
</evidence>
<dbReference type="Proteomes" id="UP001589867">
    <property type="component" value="Unassembled WGS sequence"/>
</dbReference>
<evidence type="ECO:0000256" key="1">
    <source>
        <dbReference type="SAM" id="MobiDB-lite"/>
    </source>
</evidence>
<feature type="compositionally biased region" description="Gly residues" evidence="1">
    <location>
        <begin position="439"/>
        <end position="451"/>
    </location>
</feature>
<accession>A0ABV6MGF0</accession>
<protein>
    <recommendedName>
        <fullName evidence="5">Adhesin domain-containing protein</fullName>
    </recommendedName>
</protein>
<feature type="compositionally biased region" description="Low complexity" evidence="1">
    <location>
        <begin position="156"/>
        <end position="167"/>
    </location>
</feature>
<evidence type="ECO:0000313" key="3">
    <source>
        <dbReference type="EMBL" id="MFC0533810.1"/>
    </source>
</evidence>
<feature type="compositionally biased region" description="Low complexity" evidence="1">
    <location>
        <begin position="109"/>
        <end position="131"/>
    </location>
</feature>
<organism evidence="3 4">
    <name type="scientific">Phytohabitans kaempferiae</name>
    <dbReference type="NCBI Taxonomy" id="1620943"/>
    <lineage>
        <taxon>Bacteria</taxon>
        <taxon>Bacillati</taxon>
        <taxon>Actinomycetota</taxon>
        <taxon>Actinomycetes</taxon>
        <taxon>Micromonosporales</taxon>
        <taxon>Micromonosporaceae</taxon>
    </lineage>
</organism>
<feature type="compositionally biased region" description="Low complexity" evidence="1">
    <location>
        <begin position="245"/>
        <end position="264"/>
    </location>
</feature>
<keyword evidence="4" id="KW-1185">Reference proteome</keyword>
<feature type="region of interest" description="Disordered" evidence="1">
    <location>
        <begin position="1"/>
        <end position="455"/>
    </location>
</feature>
<proteinExistence type="predicted"/>